<dbReference type="OrthoDB" id="412382at2759"/>
<proteinExistence type="predicted"/>
<gene>
    <name evidence="1" type="ORF">K432DRAFT_180562</name>
</gene>
<evidence type="ECO:0000313" key="1">
    <source>
        <dbReference type="EMBL" id="OCK75101.1"/>
    </source>
</evidence>
<organism evidence="1 2">
    <name type="scientific">Lepidopterella palustris CBS 459.81</name>
    <dbReference type="NCBI Taxonomy" id="1314670"/>
    <lineage>
        <taxon>Eukaryota</taxon>
        <taxon>Fungi</taxon>
        <taxon>Dikarya</taxon>
        <taxon>Ascomycota</taxon>
        <taxon>Pezizomycotina</taxon>
        <taxon>Dothideomycetes</taxon>
        <taxon>Pleosporomycetidae</taxon>
        <taxon>Mytilinidiales</taxon>
        <taxon>Argynnaceae</taxon>
        <taxon>Lepidopterella</taxon>
    </lineage>
</organism>
<name>A0A8E2E0V4_9PEZI</name>
<dbReference type="AlphaFoldDB" id="A0A8E2E0V4"/>
<protein>
    <submittedName>
        <fullName evidence="1">Uncharacterized protein</fullName>
    </submittedName>
</protein>
<dbReference type="EMBL" id="KV745364">
    <property type="protein sequence ID" value="OCK75101.1"/>
    <property type="molecule type" value="Genomic_DNA"/>
</dbReference>
<keyword evidence="2" id="KW-1185">Reference proteome</keyword>
<evidence type="ECO:0000313" key="2">
    <source>
        <dbReference type="Proteomes" id="UP000250266"/>
    </source>
</evidence>
<reference evidence="1 2" key="1">
    <citation type="journal article" date="2016" name="Nat. Commun.">
        <title>Ectomycorrhizal ecology is imprinted in the genome of the dominant symbiotic fungus Cenococcum geophilum.</title>
        <authorList>
            <consortium name="DOE Joint Genome Institute"/>
            <person name="Peter M."/>
            <person name="Kohler A."/>
            <person name="Ohm R.A."/>
            <person name="Kuo A."/>
            <person name="Krutzmann J."/>
            <person name="Morin E."/>
            <person name="Arend M."/>
            <person name="Barry K.W."/>
            <person name="Binder M."/>
            <person name="Choi C."/>
            <person name="Clum A."/>
            <person name="Copeland A."/>
            <person name="Grisel N."/>
            <person name="Haridas S."/>
            <person name="Kipfer T."/>
            <person name="LaButti K."/>
            <person name="Lindquist E."/>
            <person name="Lipzen A."/>
            <person name="Maire R."/>
            <person name="Meier B."/>
            <person name="Mihaltcheva S."/>
            <person name="Molinier V."/>
            <person name="Murat C."/>
            <person name="Poggeler S."/>
            <person name="Quandt C.A."/>
            <person name="Sperisen C."/>
            <person name="Tritt A."/>
            <person name="Tisserant E."/>
            <person name="Crous P.W."/>
            <person name="Henrissat B."/>
            <person name="Nehls U."/>
            <person name="Egli S."/>
            <person name="Spatafora J.W."/>
            <person name="Grigoriev I.V."/>
            <person name="Martin F.M."/>
        </authorList>
    </citation>
    <scope>NUCLEOTIDE SEQUENCE [LARGE SCALE GENOMIC DNA]</scope>
    <source>
        <strain evidence="1 2">CBS 459.81</strain>
    </source>
</reference>
<dbReference type="Proteomes" id="UP000250266">
    <property type="component" value="Unassembled WGS sequence"/>
</dbReference>
<sequence length="100" mass="11478">MPIAEFHQRRGESERHIRRRLQRNGHLRSQCCCNCLHPSPLQYNWLSLRRGWLRLQCLPPGRAQLLWSGMTVDTNTLAKLGGVEVMGEVLARGMLLAMSI</sequence>
<accession>A0A8E2E0V4</accession>